<organism evidence="2">
    <name type="scientific">Streptomyces sp. NBC_01393</name>
    <dbReference type="NCBI Taxonomy" id="2903851"/>
    <lineage>
        <taxon>Bacteria</taxon>
        <taxon>Bacillati</taxon>
        <taxon>Actinomycetota</taxon>
        <taxon>Actinomycetes</taxon>
        <taxon>Kitasatosporales</taxon>
        <taxon>Streptomycetaceae</taxon>
        <taxon>Streptomyces</taxon>
    </lineage>
</organism>
<accession>A0AAU3HYV9</accession>
<protein>
    <submittedName>
        <fullName evidence="2">Uncharacterized protein</fullName>
    </submittedName>
</protein>
<dbReference type="EMBL" id="CP109546">
    <property type="protein sequence ID" value="WTZ10790.1"/>
    <property type="molecule type" value="Genomic_DNA"/>
</dbReference>
<reference evidence="2" key="1">
    <citation type="submission" date="2022-10" db="EMBL/GenBank/DDBJ databases">
        <title>The complete genomes of actinobacterial strains from the NBC collection.</title>
        <authorList>
            <person name="Joergensen T.S."/>
            <person name="Alvarez Arevalo M."/>
            <person name="Sterndorff E.B."/>
            <person name="Faurdal D."/>
            <person name="Vuksanovic O."/>
            <person name="Mourched A.-S."/>
            <person name="Charusanti P."/>
            <person name="Shaw S."/>
            <person name="Blin K."/>
            <person name="Weber T."/>
        </authorList>
    </citation>
    <scope>NUCLEOTIDE SEQUENCE</scope>
    <source>
        <strain evidence="2">NBC_01393</strain>
    </source>
</reference>
<feature type="region of interest" description="Disordered" evidence="1">
    <location>
        <begin position="168"/>
        <end position="223"/>
    </location>
</feature>
<evidence type="ECO:0000256" key="1">
    <source>
        <dbReference type="SAM" id="MobiDB-lite"/>
    </source>
</evidence>
<feature type="compositionally biased region" description="Low complexity" evidence="1">
    <location>
        <begin position="190"/>
        <end position="200"/>
    </location>
</feature>
<sequence length="240" mass="26073">MQHDLPRILDGAARRAGLDRSEWQIQPKGDEQLAVLPMNGDEPRLVDDYFRHLVSELRHYNGQRTEAARMRLRAVVHHGLVELADNGFAGTAVVVTARLLNSAPLYEALKTHDTADLALMLSDEVFRSLVAGGHTTLQPSDFSRVTVEVKEYKSTAWLTVPALGTRSAADGRRASADRPHRAPADPPEPATAADADQEPANSDSGAGMRNEYRADRISVTNMTGPVDARKAVFGFGAPDA</sequence>
<dbReference type="AlphaFoldDB" id="A0AAU3HYV9"/>
<name>A0AAU3HYV9_9ACTN</name>
<feature type="compositionally biased region" description="Basic and acidic residues" evidence="1">
    <location>
        <begin position="169"/>
        <end position="183"/>
    </location>
</feature>
<dbReference type="InterPro" id="IPR029787">
    <property type="entry name" value="Nucleotide_cyclase"/>
</dbReference>
<gene>
    <name evidence="2" type="ORF">OG699_24110</name>
</gene>
<proteinExistence type="predicted"/>
<dbReference type="SUPFAM" id="SSF55073">
    <property type="entry name" value="Nucleotide cyclase"/>
    <property type="match status" value="1"/>
</dbReference>
<dbReference type="Gene3D" id="3.30.70.1230">
    <property type="entry name" value="Nucleotide cyclase"/>
    <property type="match status" value="1"/>
</dbReference>
<evidence type="ECO:0000313" key="2">
    <source>
        <dbReference type="EMBL" id="WTZ10790.1"/>
    </source>
</evidence>